<keyword evidence="4" id="KW-0804">Transcription</keyword>
<dbReference type="Proteomes" id="UP001501508">
    <property type="component" value="Unassembled WGS sequence"/>
</dbReference>
<dbReference type="InterPro" id="IPR013324">
    <property type="entry name" value="RNA_pol_sigma_r3/r4-like"/>
</dbReference>
<dbReference type="SUPFAM" id="SSF88946">
    <property type="entry name" value="Sigma2 domain of RNA polymerase sigma factors"/>
    <property type="match status" value="1"/>
</dbReference>
<keyword evidence="8" id="KW-1185">Reference proteome</keyword>
<dbReference type="PANTHER" id="PTHR43133:SF46">
    <property type="entry name" value="RNA POLYMERASE SIGMA-70 FACTOR ECF SUBFAMILY"/>
    <property type="match status" value="1"/>
</dbReference>
<dbReference type="RefSeq" id="WP_345032185.1">
    <property type="nucleotide sequence ID" value="NZ_BAABEY010000036.1"/>
</dbReference>
<name>A0ABP8MAX3_9BACT</name>
<dbReference type="InterPro" id="IPR007627">
    <property type="entry name" value="RNA_pol_sigma70_r2"/>
</dbReference>
<evidence type="ECO:0000259" key="6">
    <source>
        <dbReference type="Pfam" id="PF08281"/>
    </source>
</evidence>
<dbReference type="Gene3D" id="1.10.1740.10">
    <property type="match status" value="1"/>
</dbReference>
<dbReference type="Gene3D" id="1.10.10.10">
    <property type="entry name" value="Winged helix-like DNA-binding domain superfamily/Winged helix DNA-binding domain"/>
    <property type="match status" value="1"/>
</dbReference>
<dbReference type="SUPFAM" id="SSF88659">
    <property type="entry name" value="Sigma3 and sigma4 domains of RNA polymerase sigma factors"/>
    <property type="match status" value="1"/>
</dbReference>
<comment type="similarity">
    <text evidence="1">Belongs to the sigma-70 factor family. ECF subfamily.</text>
</comment>
<dbReference type="PANTHER" id="PTHR43133">
    <property type="entry name" value="RNA POLYMERASE ECF-TYPE SIGMA FACTO"/>
    <property type="match status" value="1"/>
</dbReference>
<gene>
    <name evidence="7" type="ORF">GCM10023091_38300</name>
</gene>
<feature type="domain" description="RNA polymerase sigma factor 70 region 4 type 2" evidence="6">
    <location>
        <begin position="124"/>
        <end position="168"/>
    </location>
</feature>
<accession>A0ABP8MAX3</accession>
<evidence type="ECO:0000313" key="8">
    <source>
        <dbReference type="Proteomes" id="UP001501508"/>
    </source>
</evidence>
<dbReference type="InterPro" id="IPR039425">
    <property type="entry name" value="RNA_pol_sigma-70-like"/>
</dbReference>
<dbReference type="InterPro" id="IPR013249">
    <property type="entry name" value="RNA_pol_sigma70_r4_t2"/>
</dbReference>
<evidence type="ECO:0000313" key="7">
    <source>
        <dbReference type="EMBL" id="GAA4445967.1"/>
    </source>
</evidence>
<keyword evidence="2" id="KW-0805">Transcription regulation</keyword>
<dbReference type="InterPro" id="IPR013325">
    <property type="entry name" value="RNA_pol_sigma_r2"/>
</dbReference>
<proteinExistence type="inferred from homology"/>
<evidence type="ECO:0000259" key="5">
    <source>
        <dbReference type="Pfam" id="PF04542"/>
    </source>
</evidence>
<dbReference type="EMBL" id="BAABEY010000036">
    <property type="protein sequence ID" value="GAA4445967.1"/>
    <property type="molecule type" value="Genomic_DNA"/>
</dbReference>
<dbReference type="InterPro" id="IPR014284">
    <property type="entry name" value="RNA_pol_sigma-70_dom"/>
</dbReference>
<keyword evidence="3" id="KW-0731">Sigma factor</keyword>
<comment type="caution">
    <text evidence="7">The sequence shown here is derived from an EMBL/GenBank/DDBJ whole genome shotgun (WGS) entry which is preliminary data.</text>
</comment>
<feature type="domain" description="RNA polymerase sigma-70 region 2" evidence="5">
    <location>
        <begin position="23"/>
        <end position="89"/>
    </location>
</feature>
<sequence length="193" mass="22501">MDVAEKELLKKSALGDRYAFSLLYTAHLPGLMKYLYLFNPSRDDNEEVVQDAFLKMWEKKENLAEVESFKAYAFTVSKNLLLDKFRRAKLERKVMQLMAPGTEDSGVRLDDELCYEEYHSVAELAIDRLTEKRRHIFELRTKEGLSLDEIADKLKISKSVVKKQYYAASSSIMEYLRNRGEMTISIVFCLILF</sequence>
<dbReference type="Pfam" id="PF08281">
    <property type="entry name" value="Sigma70_r4_2"/>
    <property type="match status" value="1"/>
</dbReference>
<evidence type="ECO:0000256" key="2">
    <source>
        <dbReference type="ARBA" id="ARBA00023015"/>
    </source>
</evidence>
<protein>
    <submittedName>
        <fullName evidence="7">RNA polymerase sigma-70 factor</fullName>
    </submittedName>
</protein>
<dbReference type="NCBIfam" id="TIGR02937">
    <property type="entry name" value="sigma70-ECF"/>
    <property type="match status" value="1"/>
</dbReference>
<evidence type="ECO:0000256" key="4">
    <source>
        <dbReference type="ARBA" id="ARBA00023163"/>
    </source>
</evidence>
<dbReference type="InterPro" id="IPR036388">
    <property type="entry name" value="WH-like_DNA-bd_sf"/>
</dbReference>
<evidence type="ECO:0000256" key="1">
    <source>
        <dbReference type="ARBA" id="ARBA00010641"/>
    </source>
</evidence>
<dbReference type="Pfam" id="PF04542">
    <property type="entry name" value="Sigma70_r2"/>
    <property type="match status" value="1"/>
</dbReference>
<reference evidence="8" key="1">
    <citation type="journal article" date="2019" name="Int. J. Syst. Evol. Microbiol.">
        <title>The Global Catalogue of Microorganisms (GCM) 10K type strain sequencing project: providing services to taxonomists for standard genome sequencing and annotation.</title>
        <authorList>
            <consortium name="The Broad Institute Genomics Platform"/>
            <consortium name="The Broad Institute Genome Sequencing Center for Infectious Disease"/>
            <person name="Wu L."/>
            <person name="Ma J."/>
        </authorList>
    </citation>
    <scope>NUCLEOTIDE SEQUENCE [LARGE SCALE GENOMIC DNA]</scope>
    <source>
        <strain evidence="8">JCM 31920</strain>
    </source>
</reference>
<organism evidence="7 8">
    <name type="scientific">Ravibacter arvi</name>
    <dbReference type="NCBI Taxonomy" id="2051041"/>
    <lineage>
        <taxon>Bacteria</taxon>
        <taxon>Pseudomonadati</taxon>
        <taxon>Bacteroidota</taxon>
        <taxon>Cytophagia</taxon>
        <taxon>Cytophagales</taxon>
        <taxon>Spirosomataceae</taxon>
        <taxon>Ravibacter</taxon>
    </lineage>
</organism>
<evidence type="ECO:0000256" key="3">
    <source>
        <dbReference type="ARBA" id="ARBA00023082"/>
    </source>
</evidence>